<evidence type="ECO:0000259" key="1">
    <source>
        <dbReference type="PROSITE" id="PS50011"/>
    </source>
</evidence>
<proteinExistence type="predicted"/>
<sequence length="1761" mass="196896">MMHATPAEIEVLISNIHMAELAGNWKEENKQSLFVIIQIGKVYVRSSIQRRVDTGATWEDEILKLRISKEHWSQPEALMTILVQHDQQQASFPKVVGIAIIKMVALHAAFENTICFTLDLWCGSRAEPQGMCSMSVSARALKDAGLSSQITLHEAKSQPNNDKVRGAELSYLEEMEASWPITDAIIVNSMEQYVNECQRVEVGPSVLRKYIEFLARAEPYRGTLSHEFCKEQGHVESPTLTRAFDRAAAELAVRHIIDSANQMSVPKIDFRVSSVSMDLVRESKVNLSPRKYTASIKALCLAEGELSLIDANCPPPLENDATFPWSAGEDPRTGIRCWHNVNTNFASFKRPRCIWEYKLDFLARLRPKFHTARRLRDNSAFSKGKRQGTTFTRWGWYEDDSDTRHRKHGQKKIQQCLQDQNTRRLATPSHVEAVARTIVQIITHVEDCLNVERGRQGRDTRNFARSCRHPTVGCCYMKHISSSIMRGGNCVDLKYINAFRSDNGSVLPYIEDHTKVNKKKPCLGFELAHSGGDLLPLEPGSGETKVSGLFTSTLNLTCAVALHLGLSSSQESLCTTQKEMQSGVVRNTQHLNDKRKSAGTHYDNKHVLLGHSNANGTSRFESLLIHDIVKTSAIPKSRIAIDEIVIVRQDPALTNIPKRQALANSFISKPNKNMHFAVTTRDGCTMSLQNHKSRGSLGWTSDHKNLIIAKLTFVGTSLPGVYATASAVAAAARDGGSPLRRLGAVSCCCIDGTACAALQLRQQAWPSYWTFFMSPLYFGYRSGRPSSTHDLRRRSSSHVQHSATAGASLGCIPPAKSKTSVMHELRAYKGMGIYDRMIGRPEASMCDGAGRMTVPQLKGQKNIIRGILSFRDKSISEHPWQAKLIDQKPVPWWYRSRPRVKFVASTDLVLARAPRISCNWRHPAKSDSHRLRAVKWRAKQRVLRSWLIEKIESLSPGSSSLLTAYHALREKPFEAETLTSTKRPVQESTQIQQRNSYREVETALRWLYRQASVTTSMHGGKLTIQKQDLFCSFSDIKVICWATKPPQAAALAPILQQYEFALSYLLMPAEQPGHISEEEFVALGLIVGELEPELRQINKVLATKSLSSRNNTRVAFESTSKRYHAMNTEASRAEGHEHIVIRQAAVSGYCSVCRQIRSSVIKRPAMPWKSEELWKGWWQDARTRQQAGAKAVNLLEETPRSEVKHNWVLDGGMALQKRSCVVSTILNAAVSSVVTSDRSYLDHWKSDLGCALQIKHKSSPVRIALLAQAHCGEDRLLAHVNIPDAFLSYPPTTPLALKLSPGLGRRPALVIRLKSDHAGNTTSHLCILRAKNLAPSYFDDIAHQPIVQLKTNKLALLEGVISKVTPLDMYCIIYAQNREVGRTSMKWNTPNPVWAEDSADGPWAYLGHSSLQMSHRSVSSLSHIGKWSSRAAEPDALLAESERQKMTMEECQMRAVVGIIRKSIEHTIMMQQEKARGSFQELIAELNGRNVIPFLARLKWTETIESGRDRPVGHIMHDKTTNCSLLLRFLRLQHVADAQYIMSIAEALHNLHCPGVVKIQFLCSHEVSSFNLHGTCSQICILVAIVTSRARISVTDAINQWSNPKMLQAWGRQAVCALANLHQNCLIHQNIHPGAICLDDGGRVVLDDFLFMLDARERHCGYSHGRSDYGTISRDLIAPEILQSYRAVSPKADVWAFGCCLYQWLTGALPSVHSEPLPSILEKIPRRFIGPMYSAISLALQPCPSARADANDLVRILSANL</sequence>
<dbReference type="Pfam" id="PF00069">
    <property type="entry name" value="Pkinase"/>
    <property type="match status" value="1"/>
</dbReference>
<name>A0A8J2SGI7_9STRA</name>
<dbReference type="SUPFAM" id="SSF56112">
    <property type="entry name" value="Protein kinase-like (PK-like)"/>
    <property type="match status" value="1"/>
</dbReference>
<evidence type="ECO:0000313" key="2">
    <source>
        <dbReference type="EMBL" id="CAH0371908.1"/>
    </source>
</evidence>
<comment type="caution">
    <text evidence="2">The sequence shown here is derived from an EMBL/GenBank/DDBJ whole genome shotgun (WGS) entry which is preliminary data.</text>
</comment>
<dbReference type="EMBL" id="CAKKNE010000003">
    <property type="protein sequence ID" value="CAH0371908.1"/>
    <property type="molecule type" value="Genomic_DNA"/>
</dbReference>
<dbReference type="GO" id="GO:0004674">
    <property type="term" value="F:protein serine/threonine kinase activity"/>
    <property type="evidence" value="ECO:0007669"/>
    <property type="project" value="TreeGrafter"/>
</dbReference>
<dbReference type="OrthoDB" id="195157at2759"/>
<gene>
    <name evidence="2" type="ORF">PECAL_3P18730</name>
</gene>
<organism evidence="2 3">
    <name type="scientific">Pelagomonas calceolata</name>
    <dbReference type="NCBI Taxonomy" id="35677"/>
    <lineage>
        <taxon>Eukaryota</taxon>
        <taxon>Sar</taxon>
        <taxon>Stramenopiles</taxon>
        <taxon>Ochrophyta</taxon>
        <taxon>Pelagophyceae</taxon>
        <taxon>Pelagomonadales</taxon>
        <taxon>Pelagomonadaceae</taxon>
        <taxon>Pelagomonas</taxon>
    </lineage>
</organism>
<evidence type="ECO:0000313" key="3">
    <source>
        <dbReference type="Proteomes" id="UP000789595"/>
    </source>
</evidence>
<dbReference type="InterPro" id="IPR053235">
    <property type="entry name" value="Ser_Thr_kinase"/>
</dbReference>
<dbReference type="PROSITE" id="PS50011">
    <property type="entry name" value="PROTEIN_KINASE_DOM"/>
    <property type="match status" value="1"/>
</dbReference>
<keyword evidence="3" id="KW-1185">Reference proteome</keyword>
<dbReference type="PANTHER" id="PTHR24361">
    <property type="entry name" value="MITOGEN-ACTIVATED KINASE KINASE KINASE"/>
    <property type="match status" value="1"/>
</dbReference>
<dbReference type="SUPFAM" id="SSF49562">
    <property type="entry name" value="C2 domain (Calcium/lipid-binding domain, CaLB)"/>
    <property type="match status" value="1"/>
</dbReference>
<reference evidence="2" key="1">
    <citation type="submission" date="2021-11" db="EMBL/GenBank/DDBJ databases">
        <authorList>
            <consortium name="Genoscope - CEA"/>
            <person name="William W."/>
        </authorList>
    </citation>
    <scope>NUCLEOTIDE SEQUENCE</scope>
</reference>
<dbReference type="SMART" id="SM00220">
    <property type="entry name" value="S_TKc"/>
    <property type="match status" value="1"/>
</dbReference>
<dbReference type="InterPro" id="IPR011009">
    <property type="entry name" value="Kinase-like_dom_sf"/>
</dbReference>
<dbReference type="Gene3D" id="1.10.510.10">
    <property type="entry name" value="Transferase(Phosphotransferase) domain 1"/>
    <property type="match status" value="1"/>
</dbReference>
<dbReference type="Proteomes" id="UP000789595">
    <property type="component" value="Unassembled WGS sequence"/>
</dbReference>
<dbReference type="PANTHER" id="PTHR24361:SF613">
    <property type="entry name" value="NUCLEAR RECEPTOR-BINDING PROTEIN-RELATED"/>
    <property type="match status" value="1"/>
</dbReference>
<feature type="domain" description="Protein kinase" evidence="1">
    <location>
        <begin position="1498"/>
        <end position="1761"/>
    </location>
</feature>
<dbReference type="InterPro" id="IPR000719">
    <property type="entry name" value="Prot_kinase_dom"/>
</dbReference>
<dbReference type="InterPro" id="IPR035892">
    <property type="entry name" value="C2_domain_sf"/>
</dbReference>
<dbReference type="GO" id="GO:0005737">
    <property type="term" value="C:cytoplasm"/>
    <property type="evidence" value="ECO:0007669"/>
    <property type="project" value="TreeGrafter"/>
</dbReference>
<dbReference type="GO" id="GO:0005524">
    <property type="term" value="F:ATP binding"/>
    <property type="evidence" value="ECO:0007669"/>
    <property type="project" value="InterPro"/>
</dbReference>
<protein>
    <recommendedName>
        <fullName evidence="1">Protein kinase domain-containing protein</fullName>
    </recommendedName>
</protein>
<dbReference type="GO" id="GO:0006974">
    <property type="term" value="P:DNA damage response"/>
    <property type="evidence" value="ECO:0007669"/>
    <property type="project" value="TreeGrafter"/>
</dbReference>
<accession>A0A8J2SGI7</accession>